<keyword evidence="2" id="KW-0378">Hydrolase</keyword>
<name>A0ABN9UB77_9DINO</name>
<evidence type="ECO:0008006" key="8">
    <source>
        <dbReference type="Google" id="ProtNLM"/>
    </source>
</evidence>
<keyword evidence="3" id="KW-0326">Glycosidase</keyword>
<comment type="caution">
    <text evidence="6">The sequence shown here is derived from an EMBL/GenBank/DDBJ whole genome shotgun (WGS) entry which is preliminary data.</text>
</comment>
<organism evidence="6 7">
    <name type="scientific">Prorocentrum cordatum</name>
    <dbReference type="NCBI Taxonomy" id="2364126"/>
    <lineage>
        <taxon>Eukaryota</taxon>
        <taxon>Sar</taxon>
        <taxon>Alveolata</taxon>
        <taxon>Dinophyceae</taxon>
        <taxon>Prorocentrales</taxon>
        <taxon>Prorocentraceae</taxon>
        <taxon>Prorocentrum</taxon>
    </lineage>
</organism>
<dbReference type="PANTHER" id="PTHR10353">
    <property type="entry name" value="GLYCOSYL HYDROLASE"/>
    <property type="match status" value="1"/>
</dbReference>
<feature type="compositionally biased region" description="Low complexity" evidence="5">
    <location>
        <begin position="1"/>
        <end position="13"/>
    </location>
</feature>
<accession>A0ABN9UB77</accession>
<evidence type="ECO:0000256" key="4">
    <source>
        <dbReference type="RuleBase" id="RU003690"/>
    </source>
</evidence>
<reference evidence="6" key="1">
    <citation type="submission" date="2023-10" db="EMBL/GenBank/DDBJ databases">
        <authorList>
            <person name="Chen Y."/>
            <person name="Shah S."/>
            <person name="Dougan E. K."/>
            <person name="Thang M."/>
            <person name="Chan C."/>
        </authorList>
    </citation>
    <scope>NUCLEOTIDE SEQUENCE [LARGE SCALE GENOMIC DNA]</scope>
</reference>
<dbReference type="EMBL" id="CAUYUJ010015594">
    <property type="protein sequence ID" value="CAK0856024.1"/>
    <property type="molecule type" value="Genomic_DNA"/>
</dbReference>
<gene>
    <name evidence="6" type="ORF">PCOR1329_LOCUS46505</name>
</gene>
<sequence length="725" mass="79436">MVVRSPASASAVAGGAGDGPAPPRAALDGVVGLKGKAKAAPVLKAWAVGAAQGEQDPMTAATATREMATSVCLEDYPLPYCAGRWPTEYPTSGGFPEGFVWGVGTAAYQVEGAYREDGRGASVWDVFTGADTVGMPGADCSYCCRSAPCEPAAGMQSAGSTGNVADDHYHMWRSDVALMRAMGLKHYRFSISWPRLIPTGRIEDGINEKGLMWYHNLIDGLLAAGITPYVTLFHWDLPQGLLDPAMNKSAWWSRDENGVPDGQITDAYVAFADLCFASFGDKVKWWFTFNEPWTDLWVGIQDGLFSDHGRDPWIGGHNVLVAHAAAVERYRTAYQPAQGGRIGIVLNSEWAEPKTLEAASVEASQRALAFTLGWFADPIFSGTGDYPAEMRAELGDLLPKFTKEQRRRINGSADFFALNHYGSSWAASTDEVEMSWNPQRVNQSHDGLMRAQSPWLYAAPWGLRKLLNHVDGRYHHPEIYITESGWSIGADNDTEGAEDQQRVEYYAMYTSEMRKAIFEDGVDVRGYFAWSFVDNFEWRAGYEERFGITFRDFGFGVDSNGPSEVMLQPSEGIQVTRRKESSCWLERVWTTNGLVGPAKTDYGGCVDSSVFENRFVEMTHHCRREITVDAGGRTGQVTGFAPGSADGVCHRLGGDVEWPFPGTVALMGGTIVANYSAAGGFSRLAGYWRAQPPGILWGDGSEWLVEGSKALRESESRDAVFVRKL</sequence>
<evidence type="ECO:0000256" key="1">
    <source>
        <dbReference type="ARBA" id="ARBA00010838"/>
    </source>
</evidence>
<evidence type="ECO:0000313" key="6">
    <source>
        <dbReference type="EMBL" id="CAK0856025.1"/>
    </source>
</evidence>
<dbReference type="Proteomes" id="UP001189429">
    <property type="component" value="Unassembled WGS sequence"/>
</dbReference>
<evidence type="ECO:0000256" key="5">
    <source>
        <dbReference type="SAM" id="MobiDB-lite"/>
    </source>
</evidence>
<feature type="region of interest" description="Disordered" evidence="5">
    <location>
        <begin position="1"/>
        <end position="23"/>
    </location>
</feature>
<protein>
    <recommendedName>
        <fullName evidence="8">Beta-glucosidase</fullName>
    </recommendedName>
</protein>
<dbReference type="InterPro" id="IPR033132">
    <property type="entry name" value="GH_1_N_CS"/>
</dbReference>
<dbReference type="InterPro" id="IPR017853">
    <property type="entry name" value="GH"/>
</dbReference>
<dbReference type="Pfam" id="PF00232">
    <property type="entry name" value="Glyco_hydro_1"/>
    <property type="match status" value="1"/>
</dbReference>
<keyword evidence="7" id="KW-1185">Reference proteome</keyword>
<dbReference type="SUPFAM" id="SSF51445">
    <property type="entry name" value="(Trans)glycosidases"/>
    <property type="match status" value="1"/>
</dbReference>
<dbReference type="InterPro" id="IPR001360">
    <property type="entry name" value="Glyco_hydro_1"/>
</dbReference>
<dbReference type="PRINTS" id="PR00131">
    <property type="entry name" value="GLHYDRLASE1"/>
</dbReference>
<dbReference type="PROSITE" id="PS00653">
    <property type="entry name" value="GLYCOSYL_HYDROL_F1_2"/>
    <property type="match status" value="1"/>
</dbReference>
<comment type="similarity">
    <text evidence="1 4">Belongs to the glycosyl hydrolase 1 family.</text>
</comment>
<dbReference type="EMBL" id="CAUYUJ010015594">
    <property type="protein sequence ID" value="CAK0856025.1"/>
    <property type="molecule type" value="Genomic_DNA"/>
</dbReference>
<evidence type="ECO:0000256" key="2">
    <source>
        <dbReference type="ARBA" id="ARBA00022801"/>
    </source>
</evidence>
<evidence type="ECO:0000256" key="3">
    <source>
        <dbReference type="ARBA" id="ARBA00023295"/>
    </source>
</evidence>
<dbReference type="Gene3D" id="3.20.20.80">
    <property type="entry name" value="Glycosidases"/>
    <property type="match status" value="1"/>
</dbReference>
<evidence type="ECO:0000313" key="7">
    <source>
        <dbReference type="Proteomes" id="UP001189429"/>
    </source>
</evidence>
<proteinExistence type="inferred from homology"/>
<dbReference type="PANTHER" id="PTHR10353:SF36">
    <property type="entry name" value="LP05116P"/>
    <property type="match status" value="1"/>
</dbReference>